<sequence length="151" mass="17386">MKLVQLHDLKPFLCDRNYRRGCGGVISDYLQKLAAIWLFFLYRFEGIREEISVIRSGLSRDDRMLRWKSPPGIRDLLDADKIGVVAFFLYANCRLAKSNPEASLKTTCRRHEHMQALIACNFLTVRDGKGYDQSDADLLQLKHVGVLIDVR</sequence>
<accession>A0A9Q0NU64</accession>
<dbReference type="AlphaFoldDB" id="A0A9Q0NU64"/>
<evidence type="ECO:0000313" key="1">
    <source>
        <dbReference type="EMBL" id="KAJ6675988.1"/>
    </source>
</evidence>
<dbReference type="EMBL" id="JAPFFL010000016">
    <property type="protein sequence ID" value="KAJ6675988.1"/>
    <property type="molecule type" value="Genomic_DNA"/>
</dbReference>
<protein>
    <submittedName>
        <fullName evidence="1">Uncharacterized protein</fullName>
    </submittedName>
</protein>
<comment type="caution">
    <text evidence="1">The sequence shown here is derived from an EMBL/GenBank/DDBJ whole genome shotgun (WGS) entry which is preliminary data.</text>
</comment>
<name>A0A9Q0NU64_SALVM</name>
<organism evidence="1 2">
    <name type="scientific">Salix viminalis</name>
    <name type="common">Common osier</name>
    <name type="synonym">Basket willow</name>
    <dbReference type="NCBI Taxonomy" id="40686"/>
    <lineage>
        <taxon>Eukaryota</taxon>
        <taxon>Viridiplantae</taxon>
        <taxon>Streptophyta</taxon>
        <taxon>Embryophyta</taxon>
        <taxon>Tracheophyta</taxon>
        <taxon>Spermatophyta</taxon>
        <taxon>Magnoliopsida</taxon>
        <taxon>eudicotyledons</taxon>
        <taxon>Gunneridae</taxon>
        <taxon>Pentapetalae</taxon>
        <taxon>rosids</taxon>
        <taxon>fabids</taxon>
        <taxon>Malpighiales</taxon>
        <taxon>Salicaceae</taxon>
        <taxon>Saliceae</taxon>
        <taxon>Salix</taxon>
    </lineage>
</organism>
<reference evidence="1" key="2">
    <citation type="journal article" date="2023" name="Int. J. Mol. Sci.">
        <title>De Novo Assembly and Annotation of 11 Diverse Shrub Willow (Salix) Genomes Reveals Novel Gene Organization in Sex-Linked Regions.</title>
        <authorList>
            <person name="Hyden B."/>
            <person name="Feng K."/>
            <person name="Yates T.B."/>
            <person name="Jawdy S."/>
            <person name="Cereghino C."/>
            <person name="Smart L.B."/>
            <person name="Muchero W."/>
        </authorList>
    </citation>
    <scope>NUCLEOTIDE SEQUENCE [LARGE SCALE GENOMIC DNA]</scope>
    <source>
        <tissue evidence="1">Shoot tip</tissue>
    </source>
</reference>
<gene>
    <name evidence="1" type="ORF">OIU85_012078</name>
</gene>
<reference evidence="1" key="1">
    <citation type="submission" date="2022-11" db="EMBL/GenBank/DDBJ databases">
        <authorList>
            <person name="Hyden B.L."/>
            <person name="Feng K."/>
            <person name="Yates T."/>
            <person name="Jawdy S."/>
            <person name="Smart L.B."/>
            <person name="Muchero W."/>
        </authorList>
    </citation>
    <scope>NUCLEOTIDE SEQUENCE</scope>
    <source>
        <tissue evidence="1">Shoot tip</tissue>
    </source>
</reference>
<evidence type="ECO:0000313" key="2">
    <source>
        <dbReference type="Proteomes" id="UP001151529"/>
    </source>
</evidence>
<keyword evidence="2" id="KW-1185">Reference proteome</keyword>
<proteinExistence type="predicted"/>
<dbReference type="Proteomes" id="UP001151529">
    <property type="component" value="Chromosome 14"/>
</dbReference>